<feature type="compositionally biased region" description="Basic and acidic residues" evidence="12">
    <location>
        <begin position="706"/>
        <end position="718"/>
    </location>
</feature>
<feature type="compositionally biased region" description="Basic and acidic residues" evidence="12">
    <location>
        <begin position="885"/>
        <end position="900"/>
    </location>
</feature>
<organism evidence="17 18">
    <name type="scientific">Oryzias melastigma</name>
    <name type="common">Marine medaka</name>
    <dbReference type="NCBI Taxonomy" id="30732"/>
    <lineage>
        <taxon>Eukaryota</taxon>
        <taxon>Metazoa</taxon>
        <taxon>Chordata</taxon>
        <taxon>Craniata</taxon>
        <taxon>Vertebrata</taxon>
        <taxon>Euteleostomi</taxon>
        <taxon>Actinopterygii</taxon>
        <taxon>Neopterygii</taxon>
        <taxon>Teleostei</taxon>
        <taxon>Neoteleostei</taxon>
        <taxon>Acanthomorphata</taxon>
        <taxon>Ovalentaria</taxon>
        <taxon>Atherinomorphae</taxon>
        <taxon>Beloniformes</taxon>
        <taxon>Adrianichthyidae</taxon>
        <taxon>Oryziinae</taxon>
        <taxon>Oryzias</taxon>
    </lineage>
</organism>
<feature type="compositionally biased region" description="Polar residues" evidence="12">
    <location>
        <begin position="1281"/>
        <end position="1290"/>
    </location>
</feature>
<protein>
    <recommendedName>
        <fullName evidence="19">Neural adhesion molecule L1.1</fullName>
    </recommendedName>
</protein>
<dbReference type="InterPro" id="IPR003961">
    <property type="entry name" value="FN3_dom"/>
</dbReference>
<evidence type="ECO:0000256" key="2">
    <source>
        <dbReference type="ARBA" id="ARBA00008588"/>
    </source>
</evidence>
<keyword evidence="8 13" id="KW-0472">Membrane</keyword>
<feature type="signal peptide" evidence="14">
    <location>
        <begin position="1"/>
        <end position="39"/>
    </location>
</feature>
<keyword evidence="4 13" id="KW-0812">Transmembrane</keyword>
<feature type="domain" description="Fibronectin type-III" evidence="16">
    <location>
        <begin position="727"/>
        <end position="823"/>
    </location>
</feature>
<dbReference type="SUPFAM" id="SSF48726">
    <property type="entry name" value="Immunoglobulin"/>
    <property type="match status" value="6"/>
</dbReference>
<reference evidence="17" key="1">
    <citation type="submission" date="2025-08" db="UniProtKB">
        <authorList>
            <consortium name="Ensembl"/>
        </authorList>
    </citation>
    <scope>IDENTIFICATION</scope>
</reference>
<dbReference type="GeneID" id="112159369"/>
<evidence type="ECO:0000256" key="6">
    <source>
        <dbReference type="ARBA" id="ARBA00022889"/>
    </source>
</evidence>
<dbReference type="FunFam" id="2.60.40.10:FF:002946">
    <property type="entry name" value="Neuron-glia cell adhesion molecule (Ng-CAM)"/>
    <property type="match status" value="1"/>
</dbReference>
<dbReference type="SUPFAM" id="SSF49265">
    <property type="entry name" value="Fibronectin type III"/>
    <property type="match status" value="3"/>
</dbReference>
<dbReference type="PANTHER" id="PTHR44170">
    <property type="entry name" value="PROTEIN SIDEKICK"/>
    <property type="match status" value="1"/>
</dbReference>
<dbReference type="InterPro" id="IPR026966">
    <property type="entry name" value="Neurofascin/L1/NrCAM_C"/>
</dbReference>
<dbReference type="PaxDb" id="30732-ENSOMEP00000009465"/>
<feature type="domain" description="Ig-like" evidence="15">
    <location>
        <begin position="56"/>
        <end position="140"/>
    </location>
</feature>
<evidence type="ECO:0000256" key="10">
    <source>
        <dbReference type="ARBA" id="ARBA00023180"/>
    </source>
</evidence>
<sequence length="1290" mass="143761">MCVPQHRWRGYWGRGSPHLPLILLLSLSFLLPKRPFADGAIHIPKHYKVQNLLQPPQITKFPKSITVFSQEDVDLHCNAFGDPTPSIRWRKNGVEFGTEHSGSGTLQTTAEEAVENYTGNYRCYASNILGTAMTQEVKVIVESSPVIPKRKKQSKKAFEGESIVLTCNPPQSSSPPKIHWMDFTMVHINQSDRVMTGLDGNLYFSNLLSSDSRDDYICNAQYPAALTILTVTAVRLSVLPNNDVVPGRKTALFRPAGLQSSILALKGQNITLECIPKGLPTPVVEWRKKDGTLKDVSSRLMNHNRWLHFGNISQEDDGEYECKASNSFGFATHTFTVTVEAAPYWVKEPQNHMYSPGETVRLDCLADGSPAPSITWSINGQPLAEVDEDARRSITGSSLILRDVRVSDTAVYQCEATNRHGSILLNINLFVVELPPQILSSDGVVYRVIEGADVNLHCESFGSPRPHTTWARGDMVSLLLDARASLFTNGTIRLSGVSREDSGTYTCSVTHTNISITANLEVFNQTIISEGPKDIRVLEGTTAFLDCDFYKDPRLLDSHLVWKRDGVELQESLPDYRYKIFENGTLKMTKLHLNDSADYSCEVSTLLDHVTAKGSITVLVPPHSPRSLSVSGVGASRVILRWVAGPSHNSPITEFIVEAEEKLHTGEGKAIWKKWERVSGSHTQTQLTLRPFCTYRFRIIAVNEIGESRPSEPTEDHVTPPAVPDKNPTDVRSDSRDSGTLSITWTKVEKRFHNGDSFHYRVFWREAEGAGTETNWKHEDVSSPPFLVVNTSTYKRFEIKVQALNSIGKGPEPETRIGYSAEEKPEDSPTEVSTVVKNCTVAVRWRPPKRVRGLLKGFKIYFRSLGPRSSESQRSSGKHHHVVRREKPERGNHKDKKSWELEVEGADTSKEVDGLRWYWRYELSVTAFNSKGEGPPSPPHHFQTPEGVPGPPAALWFKSPTDTTLVLHWSPPLDANGVLVGYMVQYKEESQDSPMRMQMIHDPSVNHIRLKDLNPSSYYRFKVIAQTVIGAGEPIKARLATLLEGVPPSNVTVDPSNTSFNLSWTPGERNRNHGFHIYYMKKNGAASIQWEESEMVNSTQGFYSLTGLQPGTQYHLKIMKGNDTQWEDVLWTIGPVPSEMPGGVAWLTGLISAIVLLVLILLIFCLVKRRKGGKYAVKVKEEKEVDYEARPMKDETFGEYRSLESDGDEKRSDSQPSICDDSKLGSVDSLAEYGDSVDIQFNEDGSFIGQYSGRAAPPHGFKGSDPTSPVDAAPPLPIVPSMSSILNRPS</sequence>
<reference evidence="17" key="2">
    <citation type="submission" date="2025-09" db="UniProtKB">
        <authorList>
            <consortium name="Ensembl"/>
        </authorList>
    </citation>
    <scope>IDENTIFICATION</scope>
</reference>
<dbReference type="OrthoDB" id="6244967at2759"/>
<feature type="domain" description="Ig-like" evidence="15">
    <location>
        <begin position="526"/>
        <end position="617"/>
    </location>
</feature>
<dbReference type="FunFam" id="2.60.40.10:FF:002813">
    <property type="entry name" value="Neural cell adhesion molecule L1"/>
    <property type="match status" value="1"/>
</dbReference>
<feature type="domain" description="Fibronectin type-III" evidence="16">
    <location>
        <begin position="624"/>
        <end position="722"/>
    </location>
</feature>
<dbReference type="FunFam" id="2.60.40.10:FF:000367">
    <property type="entry name" value="Neural cell adhesion molecule L1-like protein"/>
    <property type="match status" value="1"/>
</dbReference>
<dbReference type="GO" id="GO:0007420">
    <property type="term" value="P:brain development"/>
    <property type="evidence" value="ECO:0007669"/>
    <property type="project" value="TreeGrafter"/>
</dbReference>
<proteinExistence type="inferred from homology"/>
<keyword evidence="10" id="KW-0325">Glycoprotein</keyword>
<keyword evidence="14" id="KW-0732">Signal</keyword>
<feature type="domain" description="Fibronectin type-III" evidence="16">
    <location>
        <begin position="951"/>
        <end position="1045"/>
    </location>
</feature>
<dbReference type="GO" id="GO:0098632">
    <property type="term" value="F:cell-cell adhesion mediator activity"/>
    <property type="evidence" value="ECO:0007669"/>
    <property type="project" value="TreeGrafter"/>
</dbReference>
<dbReference type="InterPro" id="IPR003599">
    <property type="entry name" value="Ig_sub"/>
</dbReference>
<keyword evidence="5" id="KW-0677">Repeat</keyword>
<dbReference type="PANTHER" id="PTHR44170:SF36">
    <property type="entry name" value="L1 CELL ADHESION MOLECULE"/>
    <property type="match status" value="1"/>
</dbReference>
<dbReference type="InterPro" id="IPR036179">
    <property type="entry name" value="Ig-like_dom_sf"/>
</dbReference>
<dbReference type="Proteomes" id="UP000261560">
    <property type="component" value="Unplaced"/>
</dbReference>
<evidence type="ECO:0000256" key="13">
    <source>
        <dbReference type="SAM" id="Phobius"/>
    </source>
</evidence>
<feature type="region of interest" description="Disordered" evidence="12">
    <location>
        <begin position="867"/>
        <end position="900"/>
    </location>
</feature>
<dbReference type="FunFam" id="2.60.40.10:FF:000078">
    <property type="entry name" value="Neuronal cell adhesion molecule"/>
    <property type="match status" value="1"/>
</dbReference>
<dbReference type="SMART" id="SM00409">
    <property type="entry name" value="IG"/>
    <property type="match status" value="6"/>
</dbReference>
<keyword evidence="7 13" id="KW-1133">Transmembrane helix</keyword>
<evidence type="ECO:0000313" key="17">
    <source>
        <dbReference type="Ensembl" id="ENSOMEP00000009465.1"/>
    </source>
</evidence>
<feature type="region of interest" description="Disordered" evidence="12">
    <location>
        <begin position="706"/>
        <end position="738"/>
    </location>
</feature>
<feature type="region of interest" description="Disordered" evidence="12">
    <location>
        <begin position="1250"/>
        <end position="1290"/>
    </location>
</feature>
<feature type="chain" id="PRO_5017194245" description="Neural adhesion molecule L1.1" evidence="14">
    <location>
        <begin position="40"/>
        <end position="1290"/>
    </location>
</feature>
<dbReference type="GO" id="GO:0030424">
    <property type="term" value="C:axon"/>
    <property type="evidence" value="ECO:0007669"/>
    <property type="project" value="TreeGrafter"/>
</dbReference>
<dbReference type="Gene3D" id="2.60.40.10">
    <property type="entry name" value="Immunoglobulins"/>
    <property type="match status" value="11"/>
</dbReference>
<dbReference type="Pfam" id="PF00041">
    <property type="entry name" value="fn3"/>
    <property type="match status" value="4"/>
</dbReference>
<dbReference type="KEGG" id="oml:112159369"/>
<evidence type="ECO:0000256" key="1">
    <source>
        <dbReference type="ARBA" id="ARBA00004251"/>
    </source>
</evidence>
<evidence type="ECO:0000259" key="16">
    <source>
        <dbReference type="PROSITE" id="PS50853"/>
    </source>
</evidence>
<comment type="subcellular location">
    <subcellularLocation>
        <location evidence="1">Cell membrane</location>
        <topology evidence="1">Single-pass type I membrane protein</topology>
    </subcellularLocation>
</comment>
<feature type="region of interest" description="Disordered" evidence="12">
    <location>
        <begin position="1197"/>
        <end position="1223"/>
    </location>
</feature>
<dbReference type="SMART" id="SM00408">
    <property type="entry name" value="IGc2"/>
    <property type="match status" value="5"/>
</dbReference>
<dbReference type="STRING" id="30732.ENSOMEP00000009465"/>
<dbReference type="Pfam" id="PF13927">
    <property type="entry name" value="Ig_3"/>
    <property type="match status" value="3"/>
</dbReference>
<feature type="domain" description="Fibronectin type-III" evidence="16">
    <location>
        <begin position="825"/>
        <end position="947"/>
    </location>
</feature>
<evidence type="ECO:0000256" key="11">
    <source>
        <dbReference type="ARBA" id="ARBA00023319"/>
    </source>
</evidence>
<dbReference type="InterPro" id="IPR013783">
    <property type="entry name" value="Ig-like_fold"/>
</dbReference>
<evidence type="ECO:0000256" key="5">
    <source>
        <dbReference type="ARBA" id="ARBA00022737"/>
    </source>
</evidence>
<evidence type="ECO:0000256" key="7">
    <source>
        <dbReference type="ARBA" id="ARBA00022989"/>
    </source>
</evidence>
<dbReference type="Pfam" id="PF13882">
    <property type="entry name" value="Bravo_FIGEY"/>
    <property type="match status" value="1"/>
</dbReference>
<feature type="compositionally biased region" description="Basic and acidic residues" evidence="12">
    <location>
        <begin position="727"/>
        <end position="737"/>
    </location>
</feature>
<dbReference type="PROSITE" id="PS50853">
    <property type="entry name" value="FN3"/>
    <property type="match status" value="5"/>
</dbReference>
<feature type="domain" description="Ig-like" evidence="15">
    <location>
        <begin position="436"/>
        <end position="523"/>
    </location>
</feature>
<feature type="domain" description="Ig-like" evidence="15">
    <location>
        <begin position="145"/>
        <end position="232"/>
    </location>
</feature>
<keyword evidence="9" id="KW-1015">Disulfide bond</keyword>
<dbReference type="FunFam" id="2.60.40.10:FF:000005">
    <property type="entry name" value="Neuronal cell adhesion molecule"/>
    <property type="match status" value="1"/>
</dbReference>
<feature type="compositionally biased region" description="Basic and acidic residues" evidence="12">
    <location>
        <begin position="1197"/>
        <end position="1213"/>
    </location>
</feature>
<feature type="domain" description="Ig-like" evidence="15">
    <location>
        <begin position="240"/>
        <end position="338"/>
    </location>
</feature>
<keyword evidence="18" id="KW-1185">Reference proteome</keyword>
<feature type="domain" description="Fibronectin type-III" evidence="16">
    <location>
        <begin position="1047"/>
        <end position="1141"/>
    </location>
</feature>
<dbReference type="InterPro" id="IPR036116">
    <property type="entry name" value="FN3_sf"/>
</dbReference>
<dbReference type="InterPro" id="IPR013098">
    <property type="entry name" value="Ig_I-set"/>
</dbReference>
<evidence type="ECO:0000256" key="9">
    <source>
        <dbReference type="ARBA" id="ARBA00023157"/>
    </source>
</evidence>
<dbReference type="SMART" id="SM00060">
    <property type="entry name" value="FN3"/>
    <property type="match status" value="5"/>
</dbReference>
<dbReference type="RefSeq" id="XP_036068808.1">
    <property type="nucleotide sequence ID" value="XM_036212915.1"/>
</dbReference>
<evidence type="ECO:0000313" key="18">
    <source>
        <dbReference type="Proteomes" id="UP000261560"/>
    </source>
</evidence>
<evidence type="ECO:0000256" key="3">
    <source>
        <dbReference type="ARBA" id="ARBA00022475"/>
    </source>
</evidence>
<dbReference type="GeneTree" id="ENSGT00940000157506"/>
<accession>A0A3B3BV78</accession>
<keyword evidence="6" id="KW-0130">Cell adhesion</keyword>
<keyword evidence="11" id="KW-0393">Immunoglobulin domain</keyword>
<evidence type="ECO:0000259" key="15">
    <source>
        <dbReference type="PROSITE" id="PS50835"/>
    </source>
</evidence>
<dbReference type="GO" id="GO:0005886">
    <property type="term" value="C:plasma membrane"/>
    <property type="evidence" value="ECO:0007669"/>
    <property type="project" value="UniProtKB-SubCell"/>
</dbReference>
<dbReference type="GO" id="GO:0007411">
    <property type="term" value="P:axon guidance"/>
    <property type="evidence" value="ECO:0007669"/>
    <property type="project" value="TreeGrafter"/>
</dbReference>
<comment type="similarity">
    <text evidence="2">Belongs to the immunoglobulin superfamily. L1/neurofascin/NgCAM family.</text>
</comment>
<dbReference type="CDD" id="cd00063">
    <property type="entry name" value="FN3"/>
    <property type="match status" value="5"/>
</dbReference>
<evidence type="ECO:0000256" key="12">
    <source>
        <dbReference type="SAM" id="MobiDB-lite"/>
    </source>
</evidence>
<dbReference type="Ensembl" id="ENSOMET00000000730.1">
    <property type="protein sequence ID" value="ENSOMEP00000009465.1"/>
    <property type="gene ID" value="ENSOMEG00000010709.1"/>
</dbReference>
<dbReference type="InterPro" id="IPR003598">
    <property type="entry name" value="Ig_sub2"/>
</dbReference>
<feature type="transmembrane region" description="Helical" evidence="13">
    <location>
        <begin position="1144"/>
        <end position="1167"/>
    </location>
</feature>
<dbReference type="FunFam" id="2.60.40.10:FF:002563">
    <property type="entry name" value="Neural cell adhesion molecule L1"/>
    <property type="match status" value="1"/>
</dbReference>
<evidence type="ECO:0000256" key="8">
    <source>
        <dbReference type="ARBA" id="ARBA00023136"/>
    </source>
</evidence>
<evidence type="ECO:0008006" key="19">
    <source>
        <dbReference type="Google" id="ProtNLM"/>
    </source>
</evidence>
<dbReference type="PROSITE" id="PS50835">
    <property type="entry name" value="IG_LIKE"/>
    <property type="match status" value="6"/>
</dbReference>
<name>A0A3B3BV78_ORYME</name>
<keyword evidence="3" id="KW-1003">Cell membrane</keyword>
<feature type="domain" description="Ig-like" evidence="15">
    <location>
        <begin position="343"/>
        <end position="430"/>
    </location>
</feature>
<dbReference type="Pfam" id="PF07679">
    <property type="entry name" value="I-set"/>
    <property type="match status" value="2"/>
</dbReference>
<dbReference type="FunFam" id="2.60.40.10:FF:000057">
    <property type="entry name" value="neural cell adhesion molecule L1"/>
    <property type="match status" value="1"/>
</dbReference>
<dbReference type="InterPro" id="IPR007110">
    <property type="entry name" value="Ig-like_dom"/>
</dbReference>
<evidence type="ECO:0000256" key="14">
    <source>
        <dbReference type="SAM" id="SignalP"/>
    </source>
</evidence>
<evidence type="ECO:0000256" key="4">
    <source>
        <dbReference type="ARBA" id="ARBA00022692"/>
    </source>
</evidence>